<dbReference type="EMBL" id="MU274924">
    <property type="protein sequence ID" value="KAI0086405.1"/>
    <property type="molecule type" value="Genomic_DNA"/>
</dbReference>
<organism evidence="1 2">
    <name type="scientific">Irpex rosettiformis</name>
    <dbReference type="NCBI Taxonomy" id="378272"/>
    <lineage>
        <taxon>Eukaryota</taxon>
        <taxon>Fungi</taxon>
        <taxon>Dikarya</taxon>
        <taxon>Basidiomycota</taxon>
        <taxon>Agaricomycotina</taxon>
        <taxon>Agaricomycetes</taxon>
        <taxon>Polyporales</taxon>
        <taxon>Irpicaceae</taxon>
        <taxon>Irpex</taxon>
    </lineage>
</organism>
<accession>A0ACB8TWK3</accession>
<keyword evidence="2" id="KW-1185">Reference proteome</keyword>
<gene>
    <name evidence="1" type="ORF">BDY19DRAFT_359740</name>
</gene>
<evidence type="ECO:0000313" key="1">
    <source>
        <dbReference type="EMBL" id="KAI0086405.1"/>
    </source>
</evidence>
<comment type="caution">
    <text evidence="1">The sequence shown here is derived from an EMBL/GenBank/DDBJ whole genome shotgun (WGS) entry which is preliminary data.</text>
</comment>
<name>A0ACB8TWK3_9APHY</name>
<sequence>MWLPSFPPRSSEWLTESPKVTFTVVDKTYSRHGILAVGMRGLLPSSETALSSAFLHREYNSRPTSSFQHSSVCRGIQGCSAKFCQQLLQASTTVLKSSSSRPSWKGLLRADSAVQRLATSDRTASVPVSAVHDVGVRVHHHGPRRHHTTCSATLAWPQTLPELSYPGVEAISAPVDHAFHALCFNIHRGDVLRIFRFSGLISASRVSRQWLLQHY</sequence>
<proteinExistence type="predicted"/>
<reference evidence="1" key="1">
    <citation type="journal article" date="2021" name="Environ. Microbiol.">
        <title>Gene family expansions and transcriptome signatures uncover fungal adaptations to wood decay.</title>
        <authorList>
            <person name="Hage H."/>
            <person name="Miyauchi S."/>
            <person name="Viragh M."/>
            <person name="Drula E."/>
            <person name="Min B."/>
            <person name="Chaduli D."/>
            <person name="Navarro D."/>
            <person name="Favel A."/>
            <person name="Norest M."/>
            <person name="Lesage-Meessen L."/>
            <person name="Balint B."/>
            <person name="Merenyi Z."/>
            <person name="de Eugenio L."/>
            <person name="Morin E."/>
            <person name="Martinez A.T."/>
            <person name="Baldrian P."/>
            <person name="Stursova M."/>
            <person name="Martinez M.J."/>
            <person name="Novotny C."/>
            <person name="Magnuson J.K."/>
            <person name="Spatafora J.W."/>
            <person name="Maurice S."/>
            <person name="Pangilinan J."/>
            <person name="Andreopoulos W."/>
            <person name="LaButti K."/>
            <person name="Hundley H."/>
            <person name="Na H."/>
            <person name="Kuo A."/>
            <person name="Barry K."/>
            <person name="Lipzen A."/>
            <person name="Henrissat B."/>
            <person name="Riley R."/>
            <person name="Ahrendt S."/>
            <person name="Nagy L.G."/>
            <person name="Grigoriev I.V."/>
            <person name="Martin F."/>
            <person name="Rosso M.N."/>
        </authorList>
    </citation>
    <scope>NUCLEOTIDE SEQUENCE</scope>
    <source>
        <strain evidence="1">CBS 384.51</strain>
    </source>
</reference>
<protein>
    <submittedName>
        <fullName evidence="1">Uncharacterized protein</fullName>
    </submittedName>
</protein>
<evidence type="ECO:0000313" key="2">
    <source>
        <dbReference type="Proteomes" id="UP001055072"/>
    </source>
</evidence>
<dbReference type="Proteomes" id="UP001055072">
    <property type="component" value="Unassembled WGS sequence"/>
</dbReference>